<dbReference type="InterPro" id="IPR000048">
    <property type="entry name" value="IQ_motif_EF-hand-BS"/>
</dbReference>
<keyword evidence="1" id="KW-0112">Calmodulin-binding</keyword>
<dbReference type="SMART" id="SM00015">
    <property type="entry name" value="IQ"/>
    <property type="match status" value="2"/>
</dbReference>
<evidence type="ECO:0000256" key="1">
    <source>
        <dbReference type="ARBA" id="ARBA00022860"/>
    </source>
</evidence>
<reference evidence="5 6" key="1">
    <citation type="submission" date="2021-09" db="EMBL/GenBank/DDBJ databases">
        <title>Genomic insights and catalytic innovation underlie evolution of tropane alkaloids biosynthesis.</title>
        <authorList>
            <person name="Wang Y.-J."/>
            <person name="Tian T."/>
            <person name="Huang J.-P."/>
            <person name="Huang S.-X."/>
        </authorList>
    </citation>
    <scope>NUCLEOTIDE SEQUENCE [LARGE SCALE GENOMIC DNA]</scope>
    <source>
        <strain evidence="5">KIB-2018</strain>
        <tissue evidence="5">Leaf</tissue>
    </source>
</reference>
<dbReference type="Proteomes" id="UP001159364">
    <property type="component" value="Linkage Group LG09"/>
</dbReference>
<evidence type="ECO:0000256" key="4">
    <source>
        <dbReference type="SAM" id="MobiDB-lite"/>
    </source>
</evidence>
<evidence type="ECO:0000313" key="6">
    <source>
        <dbReference type="Proteomes" id="UP001159364"/>
    </source>
</evidence>
<dbReference type="Gene3D" id="1.20.5.190">
    <property type="match status" value="1"/>
</dbReference>
<sequence length="445" mass="50586">MGGSGKWYKSLLPLKKPSRVDHEKQSDTKEKKKWRLWRTPSEGITSSSSKGLKRVYVEGSESLDSYFVADESLAAAMATVARVAPRDFMLVKQEWAAIRIQSAFRGLLARRALRALKAVVRIQALFRGRQVRKQAAVTLRCMQALVRVQARVRAGNVKVPQGGQAMDKFMDDYSNLDDPTKHAEERWCDSPGTVEEVRAKLRMKHEGAIKRERAYAYSISQQPSRSCASPNTRTKNSAFSYKDQRLSNGSPGRSLLERWMAAKPWENRLLEEEIHTDLSGTFFPRKSEEGSAHFSEYDTVKIRKNNVSTRIHAKPPEIGQAIRSSSAPSYEFARDESSHSTSSTSFSPIPMTCNTIEVDRVEDCYSQKPSYMNLTQSIKAKHKGCSYYPHNVKRHFLANQFQMRPMTSDGDTKTNVSSNPSVNFCEDFYPTLIFGRHDDIRTRLY</sequence>
<evidence type="ECO:0000256" key="3">
    <source>
        <dbReference type="ARBA" id="ARBA00045534"/>
    </source>
</evidence>
<dbReference type="PROSITE" id="PS50096">
    <property type="entry name" value="IQ"/>
    <property type="match status" value="2"/>
</dbReference>
<comment type="function">
    <text evidence="3">May be involved in cooperative interactions with calmodulins or calmodulin-like proteins. Recruits calmodulin proteins to microtubules, thus being a potential scaffold in cellular signaling and trafficking. May associate with nucleic acids and regulate gene expression at the transcriptional or post-transcriptional level.</text>
</comment>
<dbReference type="EMBL" id="JAIWQS010000009">
    <property type="protein sequence ID" value="KAJ8755766.1"/>
    <property type="molecule type" value="Genomic_DNA"/>
</dbReference>
<protein>
    <submittedName>
        <fullName evidence="5">Uncharacterized protein</fullName>
    </submittedName>
</protein>
<dbReference type="PANTHER" id="PTHR32295">
    <property type="entry name" value="IQ-DOMAIN 5-RELATED"/>
    <property type="match status" value="1"/>
</dbReference>
<feature type="region of interest" description="Disordered" evidence="4">
    <location>
        <begin position="220"/>
        <end position="250"/>
    </location>
</feature>
<comment type="similarity">
    <text evidence="2">Belongs to the IQD family.</text>
</comment>
<dbReference type="InterPro" id="IPR027417">
    <property type="entry name" value="P-loop_NTPase"/>
</dbReference>
<keyword evidence="6" id="KW-1185">Reference proteome</keyword>
<organism evidence="5 6">
    <name type="scientific">Erythroxylum novogranatense</name>
    <dbReference type="NCBI Taxonomy" id="1862640"/>
    <lineage>
        <taxon>Eukaryota</taxon>
        <taxon>Viridiplantae</taxon>
        <taxon>Streptophyta</taxon>
        <taxon>Embryophyta</taxon>
        <taxon>Tracheophyta</taxon>
        <taxon>Spermatophyta</taxon>
        <taxon>Magnoliopsida</taxon>
        <taxon>eudicotyledons</taxon>
        <taxon>Gunneridae</taxon>
        <taxon>Pentapetalae</taxon>
        <taxon>rosids</taxon>
        <taxon>fabids</taxon>
        <taxon>Malpighiales</taxon>
        <taxon>Erythroxylaceae</taxon>
        <taxon>Erythroxylum</taxon>
    </lineage>
</organism>
<gene>
    <name evidence="5" type="ORF">K2173_024310</name>
</gene>
<dbReference type="AlphaFoldDB" id="A0AAV8STZ4"/>
<comment type="caution">
    <text evidence="5">The sequence shown here is derived from an EMBL/GenBank/DDBJ whole genome shotgun (WGS) entry which is preliminary data.</text>
</comment>
<dbReference type="SUPFAM" id="SSF52540">
    <property type="entry name" value="P-loop containing nucleoside triphosphate hydrolases"/>
    <property type="match status" value="1"/>
</dbReference>
<accession>A0AAV8STZ4</accession>
<dbReference type="Pfam" id="PF00612">
    <property type="entry name" value="IQ"/>
    <property type="match status" value="2"/>
</dbReference>
<evidence type="ECO:0000313" key="5">
    <source>
        <dbReference type="EMBL" id="KAJ8755766.1"/>
    </source>
</evidence>
<dbReference type="PANTHER" id="PTHR32295:SF126">
    <property type="entry name" value="PROTEIN IQ-DOMAIN 8"/>
    <property type="match status" value="1"/>
</dbReference>
<feature type="compositionally biased region" description="Polar residues" evidence="4">
    <location>
        <begin position="220"/>
        <end position="239"/>
    </location>
</feature>
<dbReference type="GO" id="GO:0005516">
    <property type="term" value="F:calmodulin binding"/>
    <property type="evidence" value="ECO:0007669"/>
    <property type="project" value="UniProtKB-KW"/>
</dbReference>
<evidence type="ECO:0000256" key="2">
    <source>
        <dbReference type="ARBA" id="ARBA00024341"/>
    </source>
</evidence>
<name>A0AAV8STZ4_9ROSI</name>
<proteinExistence type="inferred from homology"/>